<organism evidence="1 2">
    <name type="scientific">Diaporthe vaccinii</name>
    <dbReference type="NCBI Taxonomy" id="105482"/>
    <lineage>
        <taxon>Eukaryota</taxon>
        <taxon>Fungi</taxon>
        <taxon>Dikarya</taxon>
        <taxon>Ascomycota</taxon>
        <taxon>Pezizomycotina</taxon>
        <taxon>Sordariomycetes</taxon>
        <taxon>Sordariomycetidae</taxon>
        <taxon>Diaporthales</taxon>
        <taxon>Diaporthaceae</taxon>
        <taxon>Diaporthe</taxon>
        <taxon>Diaporthe eres species complex</taxon>
    </lineage>
</organism>
<sequence>MPMITDTQADLLPLIKPVGKEEEEGHWSRHKKQNKWIPRINDPNKFELDWGPHVREDHGLVAIRGGIVTCFATVTHVRLAPVYPEYITPQHLALSSITSHVHQPNPHQSVIKLLIPTLFGGITVIPPLRSPPLCVVRRKSSPCAVLRVSSWCVFFPSSRKLKNAAPGGQMAIPSFLPRDMGSSPLWWKCIWVGRTSKRCLVPSKERMFFLCLPLSALACSCVCVPKHDTAFRPPPRTQASFLPPAWFEPRLSTAGVIRVMVRHHHRPLAALSARHRHRAMRPRATCGSAAAATARVARPPLLAAAQRQQRVGVVAVLRRRGRHPHGDGAGPLVPGVRAVGDLRHRARTAVHPRRRGLLLLLVLVLVRLGRCCLLWVVCVGDHWVVVPLRGVPRRGVVHLGCCCC</sequence>
<evidence type="ECO:0000313" key="1">
    <source>
        <dbReference type="EMBL" id="KAL2281774.1"/>
    </source>
</evidence>
<proteinExistence type="predicted"/>
<accession>A0ABR4EH57</accession>
<evidence type="ECO:0000313" key="2">
    <source>
        <dbReference type="Proteomes" id="UP001600888"/>
    </source>
</evidence>
<comment type="caution">
    <text evidence="1">The sequence shown here is derived from an EMBL/GenBank/DDBJ whole genome shotgun (WGS) entry which is preliminary data.</text>
</comment>
<gene>
    <name evidence="1" type="ORF">FJTKL_11446</name>
</gene>
<name>A0ABR4EH57_9PEZI</name>
<keyword evidence="2" id="KW-1185">Reference proteome</keyword>
<dbReference type="EMBL" id="JBAWTH010000055">
    <property type="protein sequence ID" value="KAL2281774.1"/>
    <property type="molecule type" value="Genomic_DNA"/>
</dbReference>
<reference evidence="1 2" key="1">
    <citation type="submission" date="2024-03" db="EMBL/GenBank/DDBJ databases">
        <title>A high-quality draft genome sequence of Diaporthe vaccinii, a causative agent of upright dieback and viscid rot disease in cranberry plants.</title>
        <authorList>
            <person name="Sarrasin M."/>
            <person name="Lang B.F."/>
            <person name="Burger G."/>
        </authorList>
    </citation>
    <scope>NUCLEOTIDE SEQUENCE [LARGE SCALE GENOMIC DNA]</scope>
    <source>
        <strain evidence="1 2">IS7</strain>
    </source>
</reference>
<dbReference type="Proteomes" id="UP001600888">
    <property type="component" value="Unassembled WGS sequence"/>
</dbReference>
<protein>
    <submittedName>
        <fullName evidence="1">Uncharacterized protein</fullName>
    </submittedName>
</protein>